<reference evidence="2 3" key="1">
    <citation type="submission" date="2006-04" db="EMBL/GenBank/DDBJ databases">
        <authorList>
            <person name="Nierman W.C."/>
        </authorList>
    </citation>
    <scope>NUCLEOTIDE SEQUENCE [LARGE SCALE GENOMIC DNA]</scope>
    <source>
        <strain evidence="2 3">DW4/3-1</strain>
    </source>
</reference>
<organism evidence="2 3">
    <name type="scientific">Stigmatella aurantiaca (strain DW4/3-1)</name>
    <dbReference type="NCBI Taxonomy" id="378806"/>
    <lineage>
        <taxon>Bacteria</taxon>
        <taxon>Pseudomonadati</taxon>
        <taxon>Myxococcota</taxon>
        <taxon>Myxococcia</taxon>
        <taxon>Myxococcales</taxon>
        <taxon>Cystobacterineae</taxon>
        <taxon>Archangiaceae</taxon>
        <taxon>Stigmatella</taxon>
    </lineage>
</organism>
<dbReference type="EMBL" id="AAMD01000042">
    <property type="protein sequence ID" value="EAU67009.1"/>
    <property type="molecule type" value="Genomic_DNA"/>
</dbReference>
<evidence type="ECO:0000313" key="2">
    <source>
        <dbReference type="EMBL" id="EAU67009.1"/>
    </source>
</evidence>
<evidence type="ECO:0000313" key="3">
    <source>
        <dbReference type="Proteomes" id="UP000032702"/>
    </source>
</evidence>
<comment type="caution">
    <text evidence="2">The sequence shown here is derived from an EMBL/GenBank/DDBJ whole genome shotgun (WGS) entry which is preliminary data.</text>
</comment>
<accession>Q093U0</accession>
<proteinExistence type="predicted"/>
<feature type="non-terminal residue" evidence="2">
    <location>
        <position position="29"/>
    </location>
</feature>
<feature type="region of interest" description="Disordered" evidence="1">
    <location>
        <begin position="1"/>
        <end position="29"/>
    </location>
</feature>
<gene>
    <name evidence="2" type="ORF">STIAU_3540</name>
</gene>
<evidence type="ECO:0000256" key="1">
    <source>
        <dbReference type="SAM" id="MobiDB-lite"/>
    </source>
</evidence>
<name>Q093U0_STIAD</name>
<dbReference type="AlphaFoldDB" id="Q093U0"/>
<dbReference type="Proteomes" id="UP000032702">
    <property type="component" value="Unassembled WGS sequence"/>
</dbReference>
<protein>
    <submittedName>
        <fullName evidence="2">Uncharacterized protein</fullName>
    </submittedName>
</protein>
<sequence>MVNTVRARARGVPWKPRRSATAARPVCQS</sequence>